<sequence length="46" mass="5391">MLQLLRALPPRHRGLNASESTERWGMDRDYRDNGRAAARRALRGLW</sequence>
<reference evidence="1 2" key="1">
    <citation type="submission" date="2020-08" db="EMBL/GenBank/DDBJ databases">
        <authorList>
            <person name="Kim C.M."/>
        </authorList>
    </citation>
    <scope>NUCLEOTIDE SEQUENCE [LARGE SCALE GENOMIC DNA]</scope>
    <source>
        <strain evidence="1 2">UL070</strain>
    </source>
</reference>
<evidence type="ECO:0000313" key="2">
    <source>
        <dbReference type="Proteomes" id="UP000542720"/>
    </source>
</evidence>
<protein>
    <submittedName>
        <fullName evidence="1">Uncharacterized protein</fullName>
    </submittedName>
</protein>
<dbReference type="RefSeq" id="WP_183090062.1">
    <property type="nucleotide sequence ID" value="NZ_JACJUD010000005.1"/>
</dbReference>
<accession>A0A7W4QBJ6</accession>
<organism evidence="1 2">
    <name type="scientific">Aquipseudomonas ullengensis</name>
    <dbReference type="NCBI Taxonomy" id="2759166"/>
    <lineage>
        <taxon>Bacteria</taxon>
        <taxon>Pseudomonadati</taxon>
        <taxon>Pseudomonadota</taxon>
        <taxon>Gammaproteobacteria</taxon>
        <taxon>Pseudomonadales</taxon>
        <taxon>Pseudomonadaceae</taxon>
        <taxon>Aquipseudomonas</taxon>
    </lineage>
</organism>
<comment type="caution">
    <text evidence="1">The sequence shown here is derived from an EMBL/GenBank/DDBJ whole genome shotgun (WGS) entry which is preliminary data.</text>
</comment>
<dbReference type="Proteomes" id="UP000542720">
    <property type="component" value="Unassembled WGS sequence"/>
</dbReference>
<gene>
    <name evidence="1" type="ORF">H3H51_16030</name>
</gene>
<evidence type="ECO:0000313" key="1">
    <source>
        <dbReference type="EMBL" id="MBB2496530.1"/>
    </source>
</evidence>
<dbReference type="AlphaFoldDB" id="A0A7W4QBJ6"/>
<dbReference type="EMBL" id="JACJUD010000005">
    <property type="protein sequence ID" value="MBB2496530.1"/>
    <property type="molecule type" value="Genomic_DNA"/>
</dbReference>
<name>A0A7W4QBJ6_9GAMM</name>
<keyword evidence="2" id="KW-1185">Reference proteome</keyword>
<proteinExistence type="predicted"/>